<organism evidence="2 3">
    <name type="scientific">Cucurbitaria berberidis CBS 394.84</name>
    <dbReference type="NCBI Taxonomy" id="1168544"/>
    <lineage>
        <taxon>Eukaryota</taxon>
        <taxon>Fungi</taxon>
        <taxon>Dikarya</taxon>
        <taxon>Ascomycota</taxon>
        <taxon>Pezizomycotina</taxon>
        <taxon>Dothideomycetes</taxon>
        <taxon>Pleosporomycetidae</taxon>
        <taxon>Pleosporales</taxon>
        <taxon>Pleosporineae</taxon>
        <taxon>Cucurbitariaceae</taxon>
        <taxon>Cucurbitaria</taxon>
    </lineage>
</organism>
<feature type="region of interest" description="Disordered" evidence="1">
    <location>
        <begin position="307"/>
        <end position="328"/>
    </location>
</feature>
<comment type="caution">
    <text evidence="2">The sequence shown here is derived from an EMBL/GenBank/DDBJ whole genome shotgun (WGS) entry which is preliminary data.</text>
</comment>
<accession>A0A9P4LB95</accession>
<feature type="region of interest" description="Disordered" evidence="1">
    <location>
        <begin position="1"/>
        <end position="20"/>
    </location>
</feature>
<dbReference type="EMBL" id="ML976615">
    <property type="protein sequence ID" value="KAF1848840.1"/>
    <property type="molecule type" value="Genomic_DNA"/>
</dbReference>
<gene>
    <name evidence="2" type="ORF">K460DRAFT_415320</name>
</gene>
<dbReference type="Proteomes" id="UP000800039">
    <property type="component" value="Unassembled WGS sequence"/>
</dbReference>
<dbReference type="RefSeq" id="XP_040791403.1">
    <property type="nucleotide sequence ID" value="XM_040937729.1"/>
</dbReference>
<proteinExistence type="predicted"/>
<protein>
    <submittedName>
        <fullName evidence="2">Uncharacterized protein</fullName>
    </submittedName>
</protein>
<reference evidence="2" key="1">
    <citation type="submission" date="2020-01" db="EMBL/GenBank/DDBJ databases">
        <authorList>
            <consortium name="DOE Joint Genome Institute"/>
            <person name="Haridas S."/>
            <person name="Albert R."/>
            <person name="Binder M."/>
            <person name="Bloem J."/>
            <person name="Labutti K."/>
            <person name="Salamov A."/>
            <person name="Andreopoulos B."/>
            <person name="Baker S.E."/>
            <person name="Barry K."/>
            <person name="Bills G."/>
            <person name="Bluhm B.H."/>
            <person name="Cannon C."/>
            <person name="Castanera R."/>
            <person name="Culley D.E."/>
            <person name="Daum C."/>
            <person name="Ezra D."/>
            <person name="Gonzalez J.B."/>
            <person name="Henrissat B."/>
            <person name="Kuo A."/>
            <person name="Liang C."/>
            <person name="Lipzen A."/>
            <person name="Lutzoni F."/>
            <person name="Magnuson J."/>
            <person name="Mondo S."/>
            <person name="Nolan M."/>
            <person name="Ohm R."/>
            <person name="Pangilinan J."/>
            <person name="Park H.-J."/>
            <person name="Ramirez L."/>
            <person name="Alfaro M."/>
            <person name="Sun H."/>
            <person name="Tritt A."/>
            <person name="Yoshinaga Y."/>
            <person name="Zwiers L.-H."/>
            <person name="Turgeon B.G."/>
            <person name="Goodwin S.B."/>
            <person name="Spatafora J.W."/>
            <person name="Crous P.W."/>
            <person name="Grigoriev I.V."/>
        </authorList>
    </citation>
    <scope>NUCLEOTIDE SEQUENCE</scope>
    <source>
        <strain evidence="2">CBS 394.84</strain>
    </source>
</reference>
<name>A0A9P4LB95_9PLEO</name>
<dbReference type="GeneID" id="63854979"/>
<evidence type="ECO:0000256" key="1">
    <source>
        <dbReference type="SAM" id="MobiDB-lite"/>
    </source>
</evidence>
<evidence type="ECO:0000313" key="2">
    <source>
        <dbReference type="EMBL" id="KAF1848840.1"/>
    </source>
</evidence>
<keyword evidence="3" id="KW-1185">Reference proteome</keyword>
<dbReference type="AlphaFoldDB" id="A0A9P4LB95"/>
<dbReference type="OrthoDB" id="3800899at2759"/>
<evidence type="ECO:0000313" key="3">
    <source>
        <dbReference type="Proteomes" id="UP000800039"/>
    </source>
</evidence>
<sequence>MANQGFQSPPSTPSEPTLDLTAFSPQTLQDLSDHSFLDDAWNVEDQSFHPYIPLNPEYVNHFDLGRGLHTLPSPHTNHNQPSTFDISALPYSPLDSEAVAVPIPSQPENDLHDALHPTTVTLPPSPSFNSRKRKRIMSDQNPWQQKFACPIFRAEVENGLPHNCNGKGGNTMSEVRRHLTRPSGGYPAHLSFLKRCTTCNKDVIDKSKFAESHGAKCHDPQPLKKKDAAYEQYQALYNLLKESAIVKSKEASPWEPERQTDSGVEATVPSVADTSITHLPLSRAVTTHTPSVVTPLPDLGSKKSYSTPWALLDSDSDDPPPQYETENSPDVEAVTATYNRAGVSESRMDVEDCSIHSAPSCSQSPSTWMNLAYELP</sequence>